<dbReference type="EMBL" id="LCAW01000026">
    <property type="protein sequence ID" value="KKR97670.1"/>
    <property type="molecule type" value="Genomic_DNA"/>
</dbReference>
<comment type="function">
    <text evidence="2">Nucleoside triphosphate pyrophosphatase. May have a dual role in cell division arrest and in preventing the incorporation of modified nucleotides into cellular nucleic acids.</text>
</comment>
<dbReference type="AlphaFoldDB" id="A0A0G0XLL7"/>
<dbReference type="HAMAP" id="MF_00528">
    <property type="entry name" value="Maf"/>
    <property type="match status" value="1"/>
</dbReference>
<organism evidence="3 4">
    <name type="scientific">Candidatus Uhrbacteria bacterium GW2011_GWC1_41_20</name>
    <dbReference type="NCBI Taxonomy" id="1618983"/>
    <lineage>
        <taxon>Bacteria</taxon>
        <taxon>Candidatus Uhriibacteriota</taxon>
    </lineage>
</organism>
<gene>
    <name evidence="3" type="ORF">UU50_C0026G0008</name>
</gene>
<keyword evidence="2" id="KW-0963">Cytoplasm</keyword>
<proteinExistence type="inferred from homology"/>
<protein>
    <recommendedName>
        <fullName evidence="2">Nucleoside triphosphate pyrophosphatase</fullName>
        <ecNumber evidence="2">3.6.1.9</ecNumber>
    </recommendedName>
    <alternativeName>
        <fullName evidence="2">Nucleotide pyrophosphatase</fullName>
        <shortName evidence="2">Nucleotide PPase</shortName>
    </alternativeName>
</protein>
<name>A0A0G0XLL7_9BACT</name>
<evidence type="ECO:0000313" key="3">
    <source>
        <dbReference type="EMBL" id="KKR97670.1"/>
    </source>
</evidence>
<dbReference type="EC" id="3.6.1.9" evidence="2"/>
<comment type="caution">
    <text evidence="2">Lacks conserved residue(s) required for the propagation of feature annotation.</text>
</comment>
<evidence type="ECO:0000256" key="2">
    <source>
        <dbReference type="HAMAP-Rule" id="MF_00528"/>
    </source>
</evidence>
<comment type="similarity">
    <text evidence="2">Belongs to the Maf family.</text>
</comment>
<comment type="cofactor">
    <cofactor evidence="2">
        <name>a divalent metal cation</name>
        <dbReference type="ChEBI" id="CHEBI:60240"/>
    </cofactor>
</comment>
<dbReference type="GO" id="GO:0047429">
    <property type="term" value="F:nucleoside triphosphate diphosphatase activity"/>
    <property type="evidence" value="ECO:0007669"/>
    <property type="project" value="UniProtKB-EC"/>
</dbReference>
<accession>A0A0G0XLL7</accession>
<keyword evidence="2" id="KW-0546">Nucleotide metabolism</keyword>
<comment type="catalytic activity">
    <reaction evidence="2">
        <text>a ribonucleoside 5'-triphosphate + H2O = a ribonucleoside 5'-phosphate + diphosphate + H(+)</text>
        <dbReference type="Rhea" id="RHEA:23996"/>
        <dbReference type="ChEBI" id="CHEBI:15377"/>
        <dbReference type="ChEBI" id="CHEBI:15378"/>
        <dbReference type="ChEBI" id="CHEBI:33019"/>
        <dbReference type="ChEBI" id="CHEBI:58043"/>
        <dbReference type="ChEBI" id="CHEBI:61557"/>
        <dbReference type="EC" id="3.6.1.9"/>
    </reaction>
</comment>
<dbReference type="GO" id="GO:0005737">
    <property type="term" value="C:cytoplasm"/>
    <property type="evidence" value="ECO:0007669"/>
    <property type="project" value="UniProtKB-SubCell"/>
</dbReference>
<dbReference type="SUPFAM" id="SSF52972">
    <property type="entry name" value="ITPase-like"/>
    <property type="match status" value="1"/>
</dbReference>
<evidence type="ECO:0000313" key="4">
    <source>
        <dbReference type="Proteomes" id="UP000033930"/>
    </source>
</evidence>
<feature type="active site" description="Proton acceptor" evidence="2">
    <location>
        <position position="73"/>
    </location>
</feature>
<comment type="catalytic activity">
    <reaction evidence="2">
        <text>a 2'-deoxyribonucleoside 5'-triphosphate + H2O = a 2'-deoxyribonucleoside 5'-phosphate + diphosphate + H(+)</text>
        <dbReference type="Rhea" id="RHEA:44644"/>
        <dbReference type="ChEBI" id="CHEBI:15377"/>
        <dbReference type="ChEBI" id="CHEBI:15378"/>
        <dbReference type="ChEBI" id="CHEBI:33019"/>
        <dbReference type="ChEBI" id="CHEBI:61560"/>
        <dbReference type="ChEBI" id="CHEBI:65317"/>
        <dbReference type="EC" id="3.6.1.9"/>
    </reaction>
</comment>
<dbReference type="PIRSF" id="PIRSF006305">
    <property type="entry name" value="Maf"/>
    <property type="match status" value="1"/>
</dbReference>
<dbReference type="PANTHER" id="PTHR43213">
    <property type="entry name" value="BIFUNCTIONAL DTTP/UTP PYROPHOSPHATASE/METHYLTRANSFERASE PROTEIN-RELATED"/>
    <property type="match status" value="1"/>
</dbReference>
<dbReference type="Gene3D" id="3.90.950.10">
    <property type="match status" value="1"/>
</dbReference>
<dbReference type="Pfam" id="PF02545">
    <property type="entry name" value="Maf"/>
    <property type="match status" value="1"/>
</dbReference>
<dbReference type="InterPro" id="IPR029001">
    <property type="entry name" value="ITPase-like_fam"/>
</dbReference>
<sequence>MKIILGSSSIGRQAILKTAGYDFEIIKPKIDEQAIRYNDPRELVVKLAHAKADAILEKLGENIDPDTIIITSDQVVVCNGEVLEKPKDGQEARYFISLYHQYPSKVVNGMVLTNSNNKRVEGIDISITLLKEPLPAELIDQIIAKGLIFNCAGGIQFEDPVIKPFIKYTNATEDKLRDLPLELFERLMKELN</sequence>
<comment type="subcellular location">
    <subcellularLocation>
        <location evidence="2">Cytoplasm</location>
    </subcellularLocation>
</comment>
<comment type="caution">
    <text evidence="3">The sequence shown here is derived from an EMBL/GenBank/DDBJ whole genome shotgun (WGS) entry which is preliminary data.</text>
</comment>
<evidence type="ECO:0000256" key="1">
    <source>
        <dbReference type="ARBA" id="ARBA00022801"/>
    </source>
</evidence>
<dbReference type="Proteomes" id="UP000033930">
    <property type="component" value="Unassembled WGS sequence"/>
</dbReference>
<dbReference type="InterPro" id="IPR003697">
    <property type="entry name" value="Maf-like"/>
</dbReference>
<keyword evidence="1 2" id="KW-0378">Hydrolase</keyword>
<dbReference type="PANTHER" id="PTHR43213:SF4">
    <property type="entry name" value="7-METHYL-GTP PYROPHOSPHATASE"/>
    <property type="match status" value="1"/>
</dbReference>
<reference evidence="3 4" key="1">
    <citation type="journal article" date="2015" name="Nature">
        <title>rRNA introns, odd ribosomes, and small enigmatic genomes across a large radiation of phyla.</title>
        <authorList>
            <person name="Brown C.T."/>
            <person name="Hug L.A."/>
            <person name="Thomas B.C."/>
            <person name="Sharon I."/>
            <person name="Castelle C.J."/>
            <person name="Singh A."/>
            <person name="Wilkins M.J."/>
            <person name="Williams K.H."/>
            <person name="Banfield J.F."/>
        </authorList>
    </citation>
    <scope>NUCLEOTIDE SEQUENCE [LARGE SCALE GENOMIC DNA]</scope>
</reference>
<dbReference type="GO" id="GO:0009117">
    <property type="term" value="P:nucleotide metabolic process"/>
    <property type="evidence" value="ECO:0007669"/>
    <property type="project" value="UniProtKB-KW"/>
</dbReference>